<evidence type="ECO:0000313" key="17">
    <source>
        <dbReference type="Proteomes" id="UP000436911"/>
    </source>
</evidence>
<dbReference type="GO" id="GO:0016887">
    <property type="term" value="F:ATP hydrolysis activity"/>
    <property type="evidence" value="ECO:0007669"/>
    <property type="project" value="InterPro"/>
</dbReference>
<dbReference type="InterPro" id="IPR027417">
    <property type="entry name" value="P-loop_NTPase"/>
</dbReference>
<accession>A0A109CM37</accession>
<dbReference type="Proteomes" id="UP000440716">
    <property type="component" value="Unassembled WGS sequence"/>
</dbReference>
<evidence type="ECO:0000256" key="3">
    <source>
        <dbReference type="ARBA" id="ARBA00022448"/>
    </source>
</evidence>
<evidence type="ECO:0000256" key="5">
    <source>
        <dbReference type="ARBA" id="ARBA00022597"/>
    </source>
</evidence>
<evidence type="ECO:0000313" key="15">
    <source>
        <dbReference type="EMBL" id="MVA56578.1"/>
    </source>
</evidence>
<dbReference type="CDD" id="cd03215">
    <property type="entry name" value="ABC_Carb_Monos_II"/>
    <property type="match status" value="1"/>
</dbReference>
<dbReference type="Gene3D" id="3.40.50.300">
    <property type="entry name" value="P-loop containing nucleotide triphosphate hydrolases"/>
    <property type="match status" value="2"/>
</dbReference>
<dbReference type="AlphaFoldDB" id="A0A109CM37"/>
<sequence>MVPRLGFETISKSFPGVNALTDVSFDVAPGEIHGLLGENGAGKSTLLRILSGVFRPTSGSVFVDGDAVAFRKPLDARQAGIAMIHQELQQVPHLSVAQNMFLGHSLTHMGGLFVSRREQEQRAAEALSMIDRSIDVSAPISSLKVAQRQIVEIGRALLDKAKVIAMDEPTSSLTPSEFDRLAEVIADLSASGVSIIYVSHKMDEVFRICQRASVMRDGKLVGIVDMKATSEKQVIAMMVGRELMQETHHSFVTDQVRLKASNLSSGTKIKNVSFTLKKGEVLGIAGLVGSGRTELLRLIAGVDRLSEGSMAIDGKTVRLRNPRDAIAAGIGLVPEERKREGIIPLRPVSLNMALASLPSFSSAGLIRAGKLRASAQDLLKRVNLRPFQLDRPIRLFSGGNQQKAIIARWLAAKSQILLFDEPTRGIDVGAKSEIYQLIETLAQEGHSIIVVSSELPEVIRLSDRVLVMREGQIAAEIGRDQLTESAIVAHAIPGAIAGVASAAAHPA</sequence>
<dbReference type="InterPro" id="IPR017871">
    <property type="entry name" value="ABC_transporter-like_CS"/>
</dbReference>
<dbReference type="Pfam" id="PF00005">
    <property type="entry name" value="ABC_tran"/>
    <property type="match status" value="2"/>
</dbReference>
<evidence type="ECO:0000256" key="6">
    <source>
        <dbReference type="ARBA" id="ARBA00022737"/>
    </source>
</evidence>
<dbReference type="EMBL" id="WPHU01000004">
    <property type="protein sequence ID" value="MVA56578.1"/>
    <property type="molecule type" value="Genomic_DNA"/>
</dbReference>
<dbReference type="EMBL" id="QUSG01000017">
    <property type="protein sequence ID" value="KAA3523428.1"/>
    <property type="molecule type" value="Genomic_DNA"/>
</dbReference>
<dbReference type="PROSITE" id="PS00211">
    <property type="entry name" value="ABC_TRANSPORTER_1"/>
    <property type="match status" value="1"/>
</dbReference>
<dbReference type="PANTHER" id="PTHR43790:SF3">
    <property type="entry name" value="D-ALLOSE IMPORT ATP-BINDING PROTEIN ALSA-RELATED"/>
    <property type="match status" value="1"/>
</dbReference>
<dbReference type="GO" id="GO:0005886">
    <property type="term" value="C:plasma membrane"/>
    <property type="evidence" value="ECO:0007669"/>
    <property type="project" value="UniProtKB-SubCell"/>
</dbReference>
<keyword evidence="7" id="KW-0547">Nucleotide-binding</keyword>
<dbReference type="OrthoDB" id="9805029at2"/>
<reference evidence="13 16" key="2">
    <citation type="submission" date="2019-11" db="EMBL/GenBank/DDBJ databases">
        <title>Whole-genome sequencing of Allorhizobium vitis.</title>
        <authorList>
            <person name="Gan H.M."/>
            <person name="Savka M.A."/>
        </authorList>
    </citation>
    <scope>NUCLEOTIDE SEQUENCE [LARGE SCALE GENOMIC DNA]</scope>
    <source>
        <strain evidence="13 16">AB4</strain>
    </source>
</reference>
<dbReference type="EMBL" id="MBEV02000005">
    <property type="protein sequence ID" value="MUP05334.1"/>
    <property type="molecule type" value="Genomic_DNA"/>
</dbReference>
<reference evidence="18 19" key="3">
    <citation type="submission" date="2019-12" db="EMBL/GenBank/DDBJ databases">
        <title>Whole-genome sequencing of Allorhizobium vitis.</title>
        <authorList>
            <person name="Gan H.M."/>
            <person name="Szegedi E."/>
            <person name="Burr T."/>
            <person name="Savka M.A."/>
        </authorList>
    </citation>
    <scope>NUCLEOTIDE SEQUENCE [LARGE SCALE GENOMIC DNA]</scope>
    <source>
        <strain evidence="15 18">CG415</strain>
        <strain evidence="14 19">CG516</strain>
    </source>
</reference>
<organism evidence="14 19">
    <name type="scientific">Agrobacterium vitis</name>
    <name type="common">Rhizobium vitis</name>
    <dbReference type="NCBI Taxonomy" id="373"/>
    <lineage>
        <taxon>Bacteria</taxon>
        <taxon>Pseudomonadati</taxon>
        <taxon>Pseudomonadota</taxon>
        <taxon>Alphaproteobacteria</taxon>
        <taxon>Hyphomicrobiales</taxon>
        <taxon>Rhizobiaceae</taxon>
        <taxon>Rhizobium/Agrobacterium group</taxon>
        <taxon>Agrobacterium</taxon>
    </lineage>
</organism>
<reference evidence="12 17" key="1">
    <citation type="submission" date="2018-08" db="EMBL/GenBank/DDBJ databases">
        <title>Genome sequencing of Agrobacterium vitis strain ICMP 10754.</title>
        <authorList>
            <person name="Visnovsky S.B."/>
            <person name="Pitman A.R."/>
        </authorList>
    </citation>
    <scope>NUCLEOTIDE SEQUENCE [LARGE SCALE GENOMIC DNA]</scope>
    <source>
        <strain evidence="12 17">ICMP 10754</strain>
    </source>
</reference>
<evidence type="ECO:0000313" key="12">
    <source>
        <dbReference type="EMBL" id="KAA3523428.1"/>
    </source>
</evidence>
<comment type="similarity">
    <text evidence="2">Belongs to the ABC transporter superfamily.</text>
</comment>
<comment type="subcellular location">
    <subcellularLocation>
        <location evidence="1">Cell membrane</location>
        <topology evidence="1">Peripheral membrane protein</topology>
    </subcellularLocation>
</comment>
<comment type="caution">
    <text evidence="14">The sequence shown here is derived from an EMBL/GenBank/DDBJ whole genome shotgun (WGS) entry which is preliminary data.</text>
</comment>
<keyword evidence="6" id="KW-0677">Repeat</keyword>
<evidence type="ECO:0000256" key="8">
    <source>
        <dbReference type="ARBA" id="ARBA00022840"/>
    </source>
</evidence>
<dbReference type="GeneID" id="60684002"/>
<dbReference type="InterPro" id="IPR003593">
    <property type="entry name" value="AAA+_ATPase"/>
</dbReference>
<dbReference type="Proteomes" id="UP000436911">
    <property type="component" value="Unassembled WGS sequence"/>
</dbReference>
<gene>
    <name evidence="13" type="ORF">BBI04_010925</name>
    <name evidence="12" type="ORF">DXT89_21020</name>
    <name evidence="15" type="ORF">GOZ88_10685</name>
    <name evidence="14" type="ORF">GOZ90_14185</name>
</gene>
<dbReference type="SUPFAM" id="SSF52540">
    <property type="entry name" value="P-loop containing nucleoside triphosphate hydrolases"/>
    <property type="match status" value="2"/>
</dbReference>
<evidence type="ECO:0000256" key="2">
    <source>
        <dbReference type="ARBA" id="ARBA00005417"/>
    </source>
</evidence>
<keyword evidence="5" id="KW-0762">Sugar transport</keyword>
<keyword evidence="4" id="KW-1003">Cell membrane</keyword>
<keyword evidence="3" id="KW-0813">Transport</keyword>
<evidence type="ECO:0000313" key="16">
    <source>
        <dbReference type="Proteomes" id="UP000175993"/>
    </source>
</evidence>
<dbReference type="Proteomes" id="UP000175993">
    <property type="component" value="Unassembled WGS sequence"/>
</dbReference>
<name>A0A109CM37_AGRVI</name>
<dbReference type="PANTHER" id="PTHR43790">
    <property type="entry name" value="CARBOHYDRATE TRANSPORT ATP-BINDING PROTEIN MG119-RELATED"/>
    <property type="match status" value="1"/>
</dbReference>
<dbReference type="EMBL" id="WPHR01000010">
    <property type="protein sequence ID" value="MUZ73832.1"/>
    <property type="molecule type" value="Genomic_DNA"/>
</dbReference>
<protein>
    <submittedName>
        <fullName evidence="14">ATP-binding cassette domain-containing protein</fullName>
    </submittedName>
    <submittedName>
        <fullName evidence="12">Sugar ABC transporter ATP-binding protein</fullName>
    </submittedName>
</protein>
<dbReference type="Proteomes" id="UP000477951">
    <property type="component" value="Unassembled WGS sequence"/>
</dbReference>
<proteinExistence type="inferred from homology"/>
<dbReference type="GO" id="GO:0005524">
    <property type="term" value="F:ATP binding"/>
    <property type="evidence" value="ECO:0007669"/>
    <property type="project" value="UniProtKB-KW"/>
</dbReference>
<evidence type="ECO:0000256" key="9">
    <source>
        <dbReference type="ARBA" id="ARBA00022967"/>
    </source>
</evidence>
<feature type="domain" description="ABC transporter" evidence="11">
    <location>
        <begin position="252"/>
        <end position="495"/>
    </location>
</feature>
<evidence type="ECO:0000256" key="7">
    <source>
        <dbReference type="ARBA" id="ARBA00022741"/>
    </source>
</evidence>
<keyword evidence="10" id="KW-0472">Membrane</keyword>
<keyword evidence="8 14" id="KW-0067">ATP-binding</keyword>
<dbReference type="RefSeq" id="WP_060720051.1">
    <property type="nucleotide sequence ID" value="NZ_CP118261.1"/>
</dbReference>
<feature type="domain" description="ABC transporter" evidence="11">
    <location>
        <begin position="5"/>
        <end position="242"/>
    </location>
</feature>
<dbReference type="InterPro" id="IPR003439">
    <property type="entry name" value="ABC_transporter-like_ATP-bd"/>
</dbReference>
<evidence type="ECO:0000256" key="10">
    <source>
        <dbReference type="ARBA" id="ARBA00023136"/>
    </source>
</evidence>
<keyword evidence="9" id="KW-1278">Translocase</keyword>
<dbReference type="CDD" id="cd03216">
    <property type="entry name" value="ABC_Carb_Monos_I"/>
    <property type="match status" value="1"/>
</dbReference>
<evidence type="ECO:0000259" key="11">
    <source>
        <dbReference type="PROSITE" id="PS50893"/>
    </source>
</evidence>
<evidence type="ECO:0000256" key="1">
    <source>
        <dbReference type="ARBA" id="ARBA00004202"/>
    </source>
</evidence>
<dbReference type="FunFam" id="3.40.50.300:FF:000127">
    <property type="entry name" value="Ribose import ATP-binding protein RbsA"/>
    <property type="match status" value="1"/>
</dbReference>
<evidence type="ECO:0000313" key="18">
    <source>
        <dbReference type="Proteomes" id="UP000440716"/>
    </source>
</evidence>
<evidence type="ECO:0000256" key="4">
    <source>
        <dbReference type="ARBA" id="ARBA00022475"/>
    </source>
</evidence>
<evidence type="ECO:0000313" key="13">
    <source>
        <dbReference type="EMBL" id="MUP05334.1"/>
    </source>
</evidence>
<dbReference type="PROSITE" id="PS50893">
    <property type="entry name" value="ABC_TRANSPORTER_2"/>
    <property type="match status" value="2"/>
</dbReference>
<dbReference type="InterPro" id="IPR050107">
    <property type="entry name" value="ABC_carbohydrate_import_ATPase"/>
</dbReference>
<dbReference type="SMART" id="SM00382">
    <property type="entry name" value="AAA"/>
    <property type="match status" value="2"/>
</dbReference>
<evidence type="ECO:0000313" key="14">
    <source>
        <dbReference type="EMBL" id="MUZ73832.1"/>
    </source>
</evidence>
<evidence type="ECO:0000313" key="19">
    <source>
        <dbReference type="Proteomes" id="UP000477951"/>
    </source>
</evidence>